<feature type="domain" description="Clathrin adaptor alpha/beta/gamma-adaptin appendage Ig-like subdomain" evidence="7">
    <location>
        <begin position="638"/>
        <end position="745"/>
    </location>
</feature>
<reference evidence="8" key="2">
    <citation type="journal article" date="2007" name="Science">
        <title>Draft genome sequence of the sexually transmitted pathogen Trichomonas vaginalis.</title>
        <authorList>
            <person name="Carlton J.M."/>
            <person name="Hirt R.P."/>
            <person name="Silva J.C."/>
            <person name="Delcher A.L."/>
            <person name="Schatz M."/>
            <person name="Zhao Q."/>
            <person name="Wortman J.R."/>
            <person name="Bidwell S.L."/>
            <person name="Alsmark U.C.M."/>
            <person name="Besteiro S."/>
            <person name="Sicheritz-Ponten T."/>
            <person name="Noel C.J."/>
            <person name="Dacks J.B."/>
            <person name="Foster P.G."/>
            <person name="Simillion C."/>
            <person name="Van de Peer Y."/>
            <person name="Miranda-Saavedra D."/>
            <person name="Barton G.J."/>
            <person name="Westrop G.D."/>
            <person name="Mueller S."/>
            <person name="Dessi D."/>
            <person name="Fiori P.L."/>
            <person name="Ren Q."/>
            <person name="Paulsen I."/>
            <person name="Zhang H."/>
            <person name="Bastida-Corcuera F.D."/>
            <person name="Simoes-Barbosa A."/>
            <person name="Brown M.T."/>
            <person name="Hayes R.D."/>
            <person name="Mukherjee M."/>
            <person name="Okumura C.Y."/>
            <person name="Schneider R."/>
            <person name="Smith A.J."/>
            <person name="Vanacova S."/>
            <person name="Villalvazo M."/>
            <person name="Haas B.J."/>
            <person name="Pertea M."/>
            <person name="Feldblyum T.V."/>
            <person name="Utterback T.R."/>
            <person name="Shu C.L."/>
            <person name="Osoegawa K."/>
            <person name="de Jong P.J."/>
            <person name="Hrdy I."/>
            <person name="Horvathova L."/>
            <person name="Zubacova Z."/>
            <person name="Dolezal P."/>
            <person name="Malik S.B."/>
            <person name="Logsdon J.M. Jr."/>
            <person name="Henze K."/>
            <person name="Gupta A."/>
            <person name="Wang C.C."/>
            <person name="Dunne R.L."/>
            <person name="Upcroft J.A."/>
            <person name="Upcroft P."/>
            <person name="White O."/>
            <person name="Salzberg S.L."/>
            <person name="Tang P."/>
            <person name="Chiu C.-H."/>
            <person name="Lee Y.-S."/>
            <person name="Embley T.M."/>
            <person name="Coombs G.H."/>
            <person name="Mottram J.C."/>
            <person name="Tachezy J."/>
            <person name="Fraser-Liggett C.M."/>
            <person name="Johnson P.J."/>
        </authorList>
    </citation>
    <scope>NUCLEOTIDE SEQUENCE [LARGE SCALE GENOMIC DNA]</scope>
    <source>
        <strain evidence="8">G3</strain>
    </source>
</reference>
<feature type="domain" description="Clathrin/coatomer adaptor adaptin-like N-terminal" evidence="6">
    <location>
        <begin position="22"/>
        <end position="560"/>
    </location>
</feature>
<dbReference type="GO" id="GO:0030121">
    <property type="term" value="C:AP-1 adaptor complex"/>
    <property type="evidence" value="ECO:0000318"/>
    <property type="project" value="GO_Central"/>
</dbReference>
<keyword evidence="2" id="KW-0813">Transport</keyword>
<dbReference type="PANTHER" id="PTHR22780">
    <property type="entry name" value="ADAPTIN, ALPHA/GAMMA/EPSILON"/>
    <property type="match status" value="1"/>
</dbReference>
<proteinExistence type="predicted"/>
<evidence type="ECO:0000256" key="1">
    <source>
        <dbReference type="ARBA" id="ARBA00004308"/>
    </source>
</evidence>
<dbReference type="GO" id="GO:0035615">
    <property type="term" value="F:clathrin adaptor activity"/>
    <property type="evidence" value="ECO:0000318"/>
    <property type="project" value="GO_Central"/>
</dbReference>
<comment type="subcellular location">
    <subcellularLocation>
        <location evidence="1">Endomembrane system</location>
    </subcellularLocation>
</comment>
<sequence>MSRTAKTFIDKVIRCEISTQADIITEELAAIRNRFINEDRSNFVEDIIKLMFLTVRGYNTAFCQVQLMSLFSNPHFSFKRIAYLAASIIIDEGGELAVMLTQEVQKDLKSNDRHIVLIALQYIANAGETTLCQTVSGDILNLLDSQDPLILKAAIMAAVHTIRLLPDTAESFKPFVGKLVLHQEHGISIAGINLAMAIYHKDPSSKEKWVQLVPQIVKNLRGLVSQLSSSEYIHVGINDPFLKIKLLDFLGIIGEKSGEVDELLTKYITSLSTGNQKGISILQSAIDAASNCAQKDTLRALGINEIGKKLSTNSNSTIYSALSCLSRLLFRNKIFNRESADAVAIQRYQESIILLLDNPDNSIRRRALDVICALVNHDNAAEIIPKMSGYLKSVDLDFRLEMVPKVLSAIQEFAPNVMWNFDQQLDLLLKSGSVFPTSSLSTFTNLVLANQEIQPHAISVLSNALIAYPENQTLIQAASFVIGELQNDSSMNDIQTLYTLTKVHHSNEETLGYILIALAKLGVRLNERQRVCQILDEVIHSNSVDTQQRCGELSRILRRQDLTPLLDPLPVESPESTEQSASSAQTTSPNTSLNGIDLLLNTSPSSPSPSPSQEGTAKSPAAQKVEVKQDSITPPKNSVEAARTQDYVVYFEIAPVKGLPRLMVRSTTFGLGSKALHNFKMQFGVPAGWSVATQNPSSDVLDPIGGKPIVQLVCLEMRTKVKLVVKGLVQYLYGSQPLQDTITFNNIFEKFGV</sequence>
<keyword evidence="4" id="KW-0472">Membrane</keyword>
<dbReference type="Pfam" id="PF01602">
    <property type="entry name" value="Adaptin_N"/>
    <property type="match status" value="1"/>
</dbReference>
<evidence type="ECO:0000259" key="6">
    <source>
        <dbReference type="Pfam" id="PF01602"/>
    </source>
</evidence>
<dbReference type="GO" id="GO:0006886">
    <property type="term" value="P:intracellular protein transport"/>
    <property type="evidence" value="ECO:0007669"/>
    <property type="project" value="InterPro"/>
</dbReference>
<dbReference type="InterPro" id="IPR002553">
    <property type="entry name" value="Clathrin/coatomer_adapt-like_N"/>
</dbReference>
<dbReference type="eggNOG" id="KOG1062">
    <property type="taxonomic scope" value="Eukaryota"/>
</dbReference>
<dbReference type="FunCoup" id="A2DKZ4">
    <property type="interactions" value="212"/>
</dbReference>
<dbReference type="EMBL" id="DS113213">
    <property type="protein sequence ID" value="EAY18947.1"/>
    <property type="molecule type" value="Genomic_DNA"/>
</dbReference>
<evidence type="ECO:0000256" key="3">
    <source>
        <dbReference type="ARBA" id="ARBA00022927"/>
    </source>
</evidence>
<dbReference type="RefSeq" id="XP_001579933.1">
    <property type="nucleotide sequence ID" value="XM_001579883.1"/>
</dbReference>
<organism evidence="8 9">
    <name type="scientific">Trichomonas vaginalis (strain ATCC PRA-98 / G3)</name>
    <dbReference type="NCBI Taxonomy" id="412133"/>
    <lineage>
        <taxon>Eukaryota</taxon>
        <taxon>Metamonada</taxon>
        <taxon>Parabasalia</taxon>
        <taxon>Trichomonadida</taxon>
        <taxon>Trichomonadidae</taxon>
        <taxon>Trichomonas</taxon>
    </lineage>
</organism>
<evidence type="ECO:0000256" key="5">
    <source>
        <dbReference type="SAM" id="MobiDB-lite"/>
    </source>
</evidence>
<name>A2DKZ4_TRIV3</name>
<dbReference type="AlphaFoldDB" id="A2DKZ4"/>
<dbReference type="SUPFAM" id="SSF49348">
    <property type="entry name" value="Clathrin adaptor appendage domain"/>
    <property type="match status" value="1"/>
</dbReference>
<protein>
    <submittedName>
        <fullName evidence="8">Adaptin N terminal region family protein</fullName>
    </submittedName>
</protein>
<evidence type="ECO:0000259" key="7">
    <source>
        <dbReference type="Pfam" id="PF02883"/>
    </source>
</evidence>
<evidence type="ECO:0000256" key="2">
    <source>
        <dbReference type="ARBA" id="ARBA00022448"/>
    </source>
</evidence>
<dbReference type="Gene3D" id="1.25.10.10">
    <property type="entry name" value="Leucine-rich Repeat Variant"/>
    <property type="match status" value="1"/>
</dbReference>
<feature type="compositionally biased region" description="Low complexity" evidence="5">
    <location>
        <begin position="573"/>
        <end position="592"/>
    </location>
</feature>
<dbReference type="VEuPathDB" id="TrichDB:TVAG_146900"/>
<dbReference type="KEGG" id="tva:5464464"/>
<evidence type="ECO:0000313" key="9">
    <source>
        <dbReference type="Proteomes" id="UP000001542"/>
    </source>
</evidence>
<dbReference type="InterPro" id="IPR011989">
    <property type="entry name" value="ARM-like"/>
</dbReference>
<dbReference type="InterPro" id="IPR008152">
    <property type="entry name" value="Clathrin_a/b/g-adaptin_app_Ig"/>
</dbReference>
<accession>A2DKZ4</accession>
<dbReference type="Pfam" id="PF02883">
    <property type="entry name" value="Alpha_adaptinC2"/>
    <property type="match status" value="1"/>
</dbReference>
<dbReference type="SUPFAM" id="SSF48371">
    <property type="entry name" value="ARM repeat"/>
    <property type="match status" value="1"/>
</dbReference>
<feature type="region of interest" description="Disordered" evidence="5">
    <location>
        <begin position="566"/>
        <end position="638"/>
    </location>
</feature>
<gene>
    <name evidence="8" type="ORF">TVAG_146900</name>
</gene>
<dbReference type="InterPro" id="IPR016024">
    <property type="entry name" value="ARM-type_fold"/>
</dbReference>
<dbReference type="InterPro" id="IPR013041">
    <property type="entry name" value="Clathrin_app_Ig-like_sf"/>
</dbReference>
<dbReference type="GO" id="GO:0006896">
    <property type="term" value="P:Golgi to vacuole transport"/>
    <property type="evidence" value="ECO:0000318"/>
    <property type="project" value="GO_Central"/>
</dbReference>
<dbReference type="SMR" id="A2DKZ4"/>
<dbReference type="Proteomes" id="UP000001542">
    <property type="component" value="Unassembled WGS sequence"/>
</dbReference>
<dbReference type="InParanoid" id="A2DKZ4"/>
<keyword evidence="3" id="KW-0653">Protein transport</keyword>
<evidence type="ECO:0000313" key="8">
    <source>
        <dbReference type="EMBL" id="EAY18947.1"/>
    </source>
</evidence>
<dbReference type="Gene3D" id="2.60.40.1230">
    <property type="match status" value="1"/>
</dbReference>
<reference evidence="8" key="1">
    <citation type="submission" date="2006-10" db="EMBL/GenBank/DDBJ databases">
        <authorList>
            <person name="Amadeo P."/>
            <person name="Zhao Q."/>
            <person name="Wortman J."/>
            <person name="Fraser-Liggett C."/>
            <person name="Carlton J."/>
        </authorList>
    </citation>
    <scope>NUCLEOTIDE SEQUENCE</scope>
    <source>
        <strain evidence="8">G3</strain>
    </source>
</reference>
<evidence type="ECO:0000256" key="4">
    <source>
        <dbReference type="ARBA" id="ARBA00023136"/>
    </source>
</evidence>
<dbReference type="VEuPathDB" id="TrichDB:TVAGG3_0362130"/>
<dbReference type="OrthoDB" id="28053at2759"/>
<dbReference type="STRING" id="5722.A2DKZ4"/>
<dbReference type="InterPro" id="IPR050840">
    <property type="entry name" value="Adaptor_Complx_Large_Subunit"/>
</dbReference>
<keyword evidence="9" id="KW-1185">Reference proteome</keyword>